<dbReference type="Proteomes" id="UP001060039">
    <property type="component" value="Chromosome"/>
</dbReference>
<protein>
    <submittedName>
        <fullName evidence="4">DUF4214 domain-containing protein</fullName>
    </submittedName>
</protein>
<evidence type="ECO:0000313" key="4">
    <source>
        <dbReference type="EMBL" id="UTT63011.1"/>
    </source>
</evidence>
<dbReference type="RefSeq" id="WP_255160144.1">
    <property type="nucleotide sequence ID" value="NZ_CP101497.1"/>
</dbReference>
<dbReference type="InterPro" id="IPR038255">
    <property type="entry name" value="PBS_linker_sf"/>
</dbReference>
<keyword evidence="2" id="KW-0732">Signal</keyword>
<feature type="compositionally biased region" description="Pro residues" evidence="1">
    <location>
        <begin position="481"/>
        <end position="514"/>
    </location>
</feature>
<organism evidence="4 5">
    <name type="scientific">Microcella humidisoli</name>
    <dbReference type="NCBI Taxonomy" id="2963406"/>
    <lineage>
        <taxon>Bacteria</taxon>
        <taxon>Bacillati</taxon>
        <taxon>Actinomycetota</taxon>
        <taxon>Actinomycetes</taxon>
        <taxon>Micrococcales</taxon>
        <taxon>Microbacteriaceae</taxon>
        <taxon>Microcella</taxon>
    </lineage>
</organism>
<dbReference type="Gene3D" id="1.10.3130.20">
    <property type="entry name" value="Phycobilisome linker domain"/>
    <property type="match status" value="1"/>
</dbReference>
<feature type="chain" id="PRO_5045267924" evidence="2">
    <location>
        <begin position="32"/>
        <end position="527"/>
    </location>
</feature>
<dbReference type="InterPro" id="IPR025282">
    <property type="entry name" value="DUF4214"/>
</dbReference>
<sequence length="527" mass="57168">MTIRARLIGMLSAAAIVVSGLIALPAAPATALSGSEFDPGLIISDEVFFNKSAMSRDAIQAFLDDKGGTCQSGYTCLADYRQTTFTRAADSTCASYTGASNETAATIIFKVAQACGINPQVLLVTLQKEQSLVTSTAPSSTKYRIAMGYGCPDTAPCDARYYGFYNQVYMAGRQLLRYGDLPATFNWFPVGTASNVRYHPNAACGSKRVTIRSEATAALYYYTPYTPNTAALANLTGTGDSCSSYGNRNFWRFFNNWFGSPVLPQDHINFVVAVYDDVLGRPASSREYPGWVRAILNGMPRQQVASGFVNSTEYRLRKIDEAYRTVLDREPDAGGRASWLEGIRRGILTPDDVFEVFLSTKEFYIKAGGTDTGFVNALYQRVIGRPASEGEQAHWAGLVADKSRKWVVDAIYNSVETSRNRANEAFLDYLGREATLEERITWGSYIRSRGQLAFRAAILATDEYWDVAQARAAEPVAPTVEPAPAPTASPTPTPTPSSPTTPTPAPTAPLPSPSESPTSEPSEQPAG</sequence>
<dbReference type="EMBL" id="CP101497">
    <property type="protein sequence ID" value="UTT63011.1"/>
    <property type="molecule type" value="Genomic_DNA"/>
</dbReference>
<evidence type="ECO:0000256" key="2">
    <source>
        <dbReference type="SAM" id="SignalP"/>
    </source>
</evidence>
<feature type="domain" description="DUF4214" evidence="3">
    <location>
        <begin position="357"/>
        <end position="418"/>
    </location>
</feature>
<name>A0ABY5FY15_9MICO</name>
<reference evidence="4" key="1">
    <citation type="submission" date="2022-07" db="EMBL/GenBank/DDBJ databases">
        <title>Taxonomic analysis of Microcella humidisoli nov. sp., isolated from riverside soil.</title>
        <authorList>
            <person name="Molina K.M."/>
            <person name="Kim S.B."/>
        </authorList>
    </citation>
    <scope>NUCLEOTIDE SEQUENCE</scope>
    <source>
        <strain evidence="4">MMS21-STM10</strain>
    </source>
</reference>
<dbReference type="Pfam" id="PF13946">
    <property type="entry name" value="DUF4214"/>
    <property type="match status" value="2"/>
</dbReference>
<feature type="region of interest" description="Disordered" evidence="1">
    <location>
        <begin position="475"/>
        <end position="527"/>
    </location>
</feature>
<feature type="compositionally biased region" description="Low complexity" evidence="1">
    <location>
        <begin position="515"/>
        <end position="527"/>
    </location>
</feature>
<proteinExistence type="predicted"/>
<evidence type="ECO:0000259" key="3">
    <source>
        <dbReference type="Pfam" id="PF13946"/>
    </source>
</evidence>
<feature type="signal peptide" evidence="2">
    <location>
        <begin position="1"/>
        <end position="31"/>
    </location>
</feature>
<gene>
    <name evidence="4" type="ORF">NNL39_02570</name>
</gene>
<evidence type="ECO:0000256" key="1">
    <source>
        <dbReference type="SAM" id="MobiDB-lite"/>
    </source>
</evidence>
<keyword evidence="5" id="KW-1185">Reference proteome</keyword>
<evidence type="ECO:0000313" key="5">
    <source>
        <dbReference type="Proteomes" id="UP001060039"/>
    </source>
</evidence>
<feature type="domain" description="DUF4214" evidence="3">
    <location>
        <begin position="266"/>
        <end position="314"/>
    </location>
</feature>
<accession>A0ABY5FY15</accession>